<dbReference type="AlphaFoldDB" id="A0AAW9RI20"/>
<evidence type="ECO:0000259" key="2">
    <source>
        <dbReference type="Pfam" id="PF01266"/>
    </source>
</evidence>
<dbReference type="SUPFAM" id="SSF51905">
    <property type="entry name" value="FAD/NAD(P)-binding domain"/>
    <property type="match status" value="1"/>
</dbReference>
<organism evidence="3 4">
    <name type="scientific">Elongatibacter sediminis</name>
    <dbReference type="NCBI Taxonomy" id="3119006"/>
    <lineage>
        <taxon>Bacteria</taxon>
        <taxon>Pseudomonadati</taxon>
        <taxon>Pseudomonadota</taxon>
        <taxon>Gammaproteobacteria</taxon>
        <taxon>Chromatiales</taxon>
        <taxon>Wenzhouxiangellaceae</taxon>
        <taxon>Elongatibacter</taxon>
    </lineage>
</organism>
<proteinExistence type="predicted"/>
<dbReference type="RefSeq" id="WP_354695048.1">
    <property type="nucleotide sequence ID" value="NZ_JAZHOG010000005.1"/>
</dbReference>
<evidence type="ECO:0000313" key="4">
    <source>
        <dbReference type="Proteomes" id="UP001359886"/>
    </source>
</evidence>
<gene>
    <name evidence="3" type="ORF">V3330_08815</name>
</gene>
<dbReference type="Proteomes" id="UP001359886">
    <property type="component" value="Unassembled WGS sequence"/>
</dbReference>
<feature type="domain" description="FAD dependent oxidoreductase" evidence="2">
    <location>
        <begin position="5"/>
        <end position="297"/>
    </location>
</feature>
<dbReference type="Gene3D" id="3.50.50.60">
    <property type="entry name" value="FAD/NAD(P)-binding domain"/>
    <property type="match status" value="2"/>
</dbReference>
<dbReference type="InterPro" id="IPR006076">
    <property type="entry name" value="FAD-dep_OxRdtase"/>
</dbReference>
<dbReference type="GO" id="GO:0016491">
    <property type="term" value="F:oxidoreductase activity"/>
    <property type="evidence" value="ECO:0007669"/>
    <property type="project" value="UniProtKB-KW"/>
</dbReference>
<accession>A0AAW9RI20</accession>
<dbReference type="PANTHER" id="PTHR10668:SF103">
    <property type="entry name" value="PYRIDINE NUCLEOTIDE-DISULFIDE OXIDOREDUCTASE DOMAIN-CONTAINING PROTEIN 2"/>
    <property type="match status" value="1"/>
</dbReference>
<keyword evidence="4" id="KW-1185">Reference proteome</keyword>
<keyword evidence="1" id="KW-0560">Oxidoreductase</keyword>
<evidence type="ECO:0000256" key="1">
    <source>
        <dbReference type="ARBA" id="ARBA00023002"/>
    </source>
</evidence>
<sequence length="537" mass="60477">MSDYDIIVAGAGLAGGLPAAAYLQKAGFKVGLIERGVDTGKFYHSYELHPGVMFDHSPVNFSCISPAMLDLDLEGAGYVARLPSILHSVTDGNGNHMTFYPNLERNLSQLEVYSKRDAARFRTILQNLQPHWVRLLRILFYSPHPDRARYDEALQISADALDMSVEELVRTNGIQLLESLFESEQSRIFLIPLPALHLFGDLSVPGQGALAWLWALLLRACISPAGNQSLVRALERVFLQHGGDILRNTSVESFDVSNNRCEGVVVRTHHDDQTRSLRAREAVISNLGASLTLKMLGDTPLPESFDRQLKNWSMAKRVLAVHDFILPEPPQWTAAPANPDFARSPRIYLVWNTWHECVQWLENSLTEEATFHGDVEMTLMNNIYDHSATGKYALRIRHGTGPYSMELEEKRQPFTDRMLSSLTTRNPIPLQRAISHQMATPLDFWRANPAALHGNPVGGDFIEGQWMLDRCPYETPVEHLYMSNSVWPTAMSWLAPGYNAAGVIMDRLGRKRPSWWSHEPGEWFTRRVAQRRAGAAS</sequence>
<reference evidence="3 4" key="1">
    <citation type="submission" date="2024-02" db="EMBL/GenBank/DDBJ databases">
        <title>A novel Wenzhouxiangellaceae bacterium, isolated from coastal sediments.</title>
        <authorList>
            <person name="Du Z.-J."/>
            <person name="Ye Y.-Q."/>
            <person name="Zhang X.-Y."/>
        </authorList>
    </citation>
    <scope>NUCLEOTIDE SEQUENCE [LARGE SCALE GENOMIC DNA]</scope>
    <source>
        <strain evidence="3 4">CH-27</strain>
    </source>
</reference>
<dbReference type="Pfam" id="PF01266">
    <property type="entry name" value="DAO"/>
    <property type="match status" value="1"/>
</dbReference>
<dbReference type="PANTHER" id="PTHR10668">
    <property type="entry name" value="PHYTOENE DEHYDROGENASE"/>
    <property type="match status" value="1"/>
</dbReference>
<protein>
    <submittedName>
        <fullName evidence="3">FAD-dependent oxidoreductase</fullName>
    </submittedName>
</protein>
<dbReference type="InterPro" id="IPR036188">
    <property type="entry name" value="FAD/NAD-bd_sf"/>
</dbReference>
<comment type="caution">
    <text evidence="3">The sequence shown here is derived from an EMBL/GenBank/DDBJ whole genome shotgun (WGS) entry which is preliminary data.</text>
</comment>
<evidence type="ECO:0000313" key="3">
    <source>
        <dbReference type="EMBL" id="MEJ8567723.1"/>
    </source>
</evidence>
<name>A0AAW9RI20_9GAMM</name>
<dbReference type="EMBL" id="JAZHOG010000005">
    <property type="protein sequence ID" value="MEJ8567723.1"/>
    <property type="molecule type" value="Genomic_DNA"/>
</dbReference>